<evidence type="ECO:0000313" key="1">
    <source>
        <dbReference type="EMBL" id="WMU95630.1"/>
    </source>
</evidence>
<dbReference type="EMBL" id="OQ845957">
    <property type="protein sequence ID" value="WMU95630.1"/>
    <property type="molecule type" value="Genomic_DNA"/>
</dbReference>
<reference evidence="1 2" key="1">
    <citation type="submission" date="2023-04" db="EMBL/GenBank/DDBJ databases">
        <authorList>
            <person name="Wang C."/>
            <person name="Guo Z."/>
            <person name="Wang M."/>
            <person name="Wang X."/>
            <person name="Ji F."/>
            <person name="Zhao J."/>
            <person name="Zeng J."/>
            <person name="Zuo J."/>
        </authorList>
    </citation>
    <scope>NUCLEOTIDE SEQUENCE [LARGE SCALE GENOMIC DNA]</scope>
</reference>
<keyword evidence="2" id="KW-1185">Reference proteome</keyword>
<protein>
    <submittedName>
        <fullName evidence="1">Uncharacterized protein</fullName>
    </submittedName>
</protein>
<accession>A0AA51YCV3</accession>
<proteinExistence type="predicted"/>
<name>A0AA51YCV3_9CAUD</name>
<evidence type="ECO:0000313" key="2">
    <source>
        <dbReference type="Proteomes" id="UP001268809"/>
    </source>
</evidence>
<organism evidence="1 2">
    <name type="scientific">Escherichia phage pEC-M719-6WT.1</name>
    <dbReference type="NCBI Taxonomy" id="3056220"/>
    <lineage>
        <taxon>Viruses</taxon>
        <taxon>Duplodnaviria</taxon>
        <taxon>Heunggongvirae</taxon>
        <taxon>Uroviricota</taxon>
        <taxon>Caudoviricetes</taxon>
        <taxon>Andersonviridae</taxon>
        <taxon>Ounavirinae</taxon>
        <taxon>Mooglevirus</taxon>
        <taxon>Mooglevirus M7196WT1</taxon>
    </lineage>
</organism>
<sequence>MKNLKLGLVPTNLQKTVYSNLNLFLSKRKGEGSIPSHVTACWCNGSTLDNNGLVILFAVTYGANISSHECR</sequence>
<dbReference type="Proteomes" id="UP001268809">
    <property type="component" value="Segment"/>
</dbReference>